<reference evidence="1 2" key="1">
    <citation type="submission" date="2019-03" db="EMBL/GenBank/DDBJ databases">
        <title>Deep-cultivation of Planctomycetes and their phenomic and genomic characterization uncovers novel biology.</title>
        <authorList>
            <person name="Wiegand S."/>
            <person name="Jogler M."/>
            <person name="Boedeker C."/>
            <person name="Pinto D."/>
            <person name="Vollmers J."/>
            <person name="Rivas-Marin E."/>
            <person name="Kohn T."/>
            <person name="Peeters S.H."/>
            <person name="Heuer A."/>
            <person name="Rast P."/>
            <person name="Oberbeckmann S."/>
            <person name="Bunk B."/>
            <person name="Jeske O."/>
            <person name="Meyerdierks A."/>
            <person name="Storesund J.E."/>
            <person name="Kallscheuer N."/>
            <person name="Luecker S."/>
            <person name="Lage O.M."/>
            <person name="Pohl T."/>
            <person name="Merkel B.J."/>
            <person name="Hornburger P."/>
            <person name="Mueller R.-W."/>
            <person name="Bruemmer F."/>
            <person name="Labrenz M."/>
            <person name="Spormann A.M."/>
            <person name="Op den Camp H."/>
            <person name="Overmann J."/>
            <person name="Amann R."/>
            <person name="Jetten M.S.M."/>
            <person name="Mascher T."/>
            <person name="Medema M.H."/>
            <person name="Devos D.P."/>
            <person name="Kaster A.-K."/>
            <person name="Ovreas L."/>
            <person name="Rohde M."/>
            <person name="Galperin M.Y."/>
            <person name="Jogler C."/>
        </authorList>
    </citation>
    <scope>NUCLEOTIDE SEQUENCE [LARGE SCALE GENOMIC DNA]</scope>
    <source>
        <strain evidence="1 2">Enr10</strain>
    </source>
</reference>
<proteinExistence type="predicted"/>
<organism evidence="1 2">
    <name type="scientific">Gimesia panareensis</name>
    <dbReference type="NCBI Taxonomy" id="2527978"/>
    <lineage>
        <taxon>Bacteria</taxon>
        <taxon>Pseudomonadati</taxon>
        <taxon>Planctomycetota</taxon>
        <taxon>Planctomycetia</taxon>
        <taxon>Planctomycetales</taxon>
        <taxon>Planctomycetaceae</taxon>
        <taxon>Gimesia</taxon>
    </lineage>
</organism>
<keyword evidence="2" id="KW-1185">Reference proteome</keyword>
<protein>
    <submittedName>
        <fullName evidence="1">Uncharacterized protein</fullName>
    </submittedName>
</protein>
<gene>
    <name evidence="1" type="ORF">Enr10x_22140</name>
</gene>
<name>A0A517Q5L7_9PLAN</name>
<sequence length="177" mass="19902">MDLFGTVGQADRWHPVLPGLEKWIAFLCNRTGIKNVAEFCRTGQAGSNLPYVGKSEIALLYEIREENDLFKLFLNRKNGLKFKKAFSERRSAEWFIKGYLTHCCLVCLERNCVYKTVGSGGLHGGGSMHGRGWNGVPHFGRPPAGTIVACPECRAKHQVFYNQSISIRPMVLKLIQE</sequence>
<evidence type="ECO:0000313" key="1">
    <source>
        <dbReference type="EMBL" id="QDT26902.1"/>
    </source>
</evidence>
<dbReference type="AlphaFoldDB" id="A0A517Q5L7"/>
<dbReference type="RefSeq" id="WP_145449026.1">
    <property type="nucleotide sequence ID" value="NZ_CP037421.1"/>
</dbReference>
<dbReference type="EMBL" id="CP037421">
    <property type="protein sequence ID" value="QDT26902.1"/>
    <property type="molecule type" value="Genomic_DNA"/>
</dbReference>
<evidence type="ECO:0000313" key="2">
    <source>
        <dbReference type="Proteomes" id="UP000315647"/>
    </source>
</evidence>
<dbReference type="Proteomes" id="UP000315647">
    <property type="component" value="Chromosome"/>
</dbReference>
<accession>A0A517Q5L7</accession>